<keyword evidence="2" id="KW-1185">Reference proteome</keyword>
<dbReference type="Pfam" id="PF12974">
    <property type="entry name" value="Phosphonate-bd"/>
    <property type="match status" value="1"/>
</dbReference>
<dbReference type="EMBL" id="CP102381">
    <property type="protein sequence ID" value="WEJ62387.1"/>
    <property type="molecule type" value="Genomic_DNA"/>
</dbReference>
<name>A0ABY8CAX9_9GAMM</name>
<dbReference type="SUPFAM" id="SSF53850">
    <property type="entry name" value="Periplasmic binding protein-like II"/>
    <property type="match status" value="1"/>
</dbReference>
<dbReference type="RefSeq" id="WP_275594644.1">
    <property type="nucleotide sequence ID" value="NZ_CP102381.1"/>
</dbReference>
<sequence>MKKIVSILVVNISLFLSSGSYALTFGIFPQYQPLKLAELNAPLINYLNKSLSEPVYFRTTDNFANFKKKTERQYYDIVMIAPNLGYQLSVSNLYKPVLHLAYRPQAVFIVPDKSPIKHLHNLKGKKIAFPPELAITTKVAYKKLKEIGLPKNSYEANNRKSHLESFRWLAIERSDAAALTRAVWEARPVKEKEGYRVLGYSETVPGIFILVKDKKWFEPVKKALLKFENTPEGQSYFKKTKLVGYEPITEKTFTEISELYQ</sequence>
<accession>A0ABY8CAX9</accession>
<dbReference type="Gene3D" id="3.40.190.10">
    <property type="entry name" value="Periplasmic binding protein-like II"/>
    <property type="match status" value="2"/>
</dbReference>
<dbReference type="PANTHER" id="PTHR35841:SF1">
    <property type="entry name" value="PHOSPHONATES-BINDING PERIPLASMIC PROTEIN"/>
    <property type="match status" value="1"/>
</dbReference>
<proteinExistence type="predicted"/>
<dbReference type="PANTHER" id="PTHR35841">
    <property type="entry name" value="PHOSPHONATES-BINDING PERIPLASMIC PROTEIN"/>
    <property type="match status" value="1"/>
</dbReference>
<protein>
    <submittedName>
        <fullName evidence="1">Phosphate/phosphite/phosphonate ABC transporter substrate-binding protein</fullName>
    </submittedName>
</protein>
<reference evidence="1 2" key="1">
    <citation type="submission" date="2022-06" db="EMBL/GenBank/DDBJ databases">
        <title>Thiomicrohabdus sp. nov, an obligately chemolithoautotrophic, sulfur-oxidizing bacterium isolated from beach of Guanyin Mountain. Amoy.</title>
        <authorList>
            <person name="Zhu H."/>
        </authorList>
    </citation>
    <scope>NUCLEOTIDE SEQUENCE [LARGE SCALE GENOMIC DNA]</scope>
    <source>
        <strain evidence="1 2">XGS-01</strain>
    </source>
</reference>
<dbReference type="Proteomes" id="UP001222275">
    <property type="component" value="Chromosome"/>
</dbReference>
<evidence type="ECO:0000313" key="2">
    <source>
        <dbReference type="Proteomes" id="UP001222275"/>
    </source>
</evidence>
<evidence type="ECO:0000313" key="1">
    <source>
        <dbReference type="EMBL" id="WEJ62387.1"/>
    </source>
</evidence>
<organism evidence="1 2">
    <name type="scientific">Thiomicrorhabdus lithotrophica</name>
    <dbReference type="NCBI Taxonomy" id="2949997"/>
    <lineage>
        <taxon>Bacteria</taxon>
        <taxon>Pseudomonadati</taxon>
        <taxon>Pseudomonadota</taxon>
        <taxon>Gammaproteobacteria</taxon>
        <taxon>Thiotrichales</taxon>
        <taxon>Piscirickettsiaceae</taxon>
        <taxon>Thiomicrorhabdus</taxon>
    </lineage>
</organism>
<gene>
    <name evidence="1" type="ORF">NR989_10250</name>
</gene>